<comment type="caution">
    <text evidence="2">The sequence shown here is derived from an EMBL/GenBank/DDBJ whole genome shotgun (WGS) entry which is preliminary data.</text>
</comment>
<dbReference type="PANTHER" id="PTHR37563">
    <property type="entry name" value="PHYTANOYL-COA DIOXYGENASE FAMILY PROTEIN (AFU_ORTHOLOGUE AFUA_2G03330)"/>
    <property type="match status" value="1"/>
</dbReference>
<dbReference type="Pfam" id="PF05721">
    <property type="entry name" value="PhyH"/>
    <property type="match status" value="1"/>
</dbReference>
<dbReference type="EMBL" id="JALLPJ020000416">
    <property type="protein sequence ID" value="KAL3792908.1"/>
    <property type="molecule type" value="Genomic_DNA"/>
</dbReference>
<dbReference type="AlphaFoldDB" id="A0ABD3PXM6"/>
<evidence type="ECO:0000313" key="2">
    <source>
        <dbReference type="EMBL" id="KAL3792908.1"/>
    </source>
</evidence>
<dbReference type="PANTHER" id="PTHR37563:SF2">
    <property type="entry name" value="PHYTANOYL-COA DIOXYGENASE FAMILY PROTEIN (AFU_ORTHOLOGUE AFUA_2G03330)"/>
    <property type="match status" value="1"/>
</dbReference>
<accession>A0ABD3PXM6</accession>
<dbReference type="Proteomes" id="UP001530400">
    <property type="component" value="Unassembled WGS sequence"/>
</dbReference>
<feature type="compositionally biased region" description="Polar residues" evidence="1">
    <location>
        <begin position="303"/>
        <end position="314"/>
    </location>
</feature>
<proteinExistence type="predicted"/>
<evidence type="ECO:0000313" key="3">
    <source>
        <dbReference type="Proteomes" id="UP001530400"/>
    </source>
</evidence>
<dbReference type="SUPFAM" id="SSF51197">
    <property type="entry name" value="Clavaminate synthase-like"/>
    <property type="match status" value="1"/>
</dbReference>
<dbReference type="Gene3D" id="2.60.120.620">
    <property type="entry name" value="q2cbj1_9rhob like domain"/>
    <property type="match status" value="1"/>
</dbReference>
<dbReference type="InterPro" id="IPR008775">
    <property type="entry name" value="Phytyl_CoA_dOase-like"/>
</dbReference>
<sequence>MSVPQTAQKQPINIDGYEQLASSFHRDGYIVLSQLFSTAFTSALLDECHTMFHAVLKYLHDRGEIEFAAPSRFSDVKNEYQYPLKQGLKNGYKELVMRSPGRYEMALLANDSNETKKALPASCLDLLKKWIKIGIQDPSFECEQFDSSPQSKRFLHDKQQLKKLLGLVKTILSERGSNSTGTGTDSNFHLVNFSLVISTPGSEIQSWHADGGHVSLISHEPCHVFNIFVPLVDVDLSMGPTELRPGSHYYTRDLTKMMLGATARKELRPTITPELHQGDVLVFDYRILHRGRANSSHKKHYRTSTMTASSSTKQHANRTDRNHGGKDRPILVITFAKSWFVDVCNFPKRSIFDLAEPGQGDEK</sequence>
<evidence type="ECO:0000256" key="1">
    <source>
        <dbReference type="SAM" id="MobiDB-lite"/>
    </source>
</evidence>
<name>A0ABD3PXM6_9STRA</name>
<reference evidence="2 3" key="1">
    <citation type="submission" date="2024-10" db="EMBL/GenBank/DDBJ databases">
        <title>Updated reference genomes for cyclostephanoid diatoms.</title>
        <authorList>
            <person name="Roberts W.R."/>
            <person name="Alverson A.J."/>
        </authorList>
    </citation>
    <scope>NUCLEOTIDE SEQUENCE [LARGE SCALE GENOMIC DNA]</scope>
    <source>
        <strain evidence="2 3">AJA010-31</strain>
    </source>
</reference>
<keyword evidence="3" id="KW-1185">Reference proteome</keyword>
<feature type="region of interest" description="Disordered" evidence="1">
    <location>
        <begin position="294"/>
        <end position="326"/>
    </location>
</feature>
<feature type="compositionally biased region" description="Basic and acidic residues" evidence="1">
    <location>
        <begin position="317"/>
        <end position="326"/>
    </location>
</feature>
<dbReference type="InterPro" id="IPR051961">
    <property type="entry name" value="Fungal_Metabolite_Diox"/>
</dbReference>
<protein>
    <recommendedName>
        <fullName evidence="4">Phytanoyl-CoA dioxygenase</fullName>
    </recommendedName>
</protein>
<evidence type="ECO:0008006" key="4">
    <source>
        <dbReference type="Google" id="ProtNLM"/>
    </source>
</evidence>
<organism evidence="2 3">
    <name type="scientific">Cyclotella atomus</name>
    <dbReference type="NCBI Taxonomy" id="382360"/>
    <lineage>
        <taxon>Eukaryota</taxon>
        <taxon>Sar</taxon>
        <taxon>Stramenopiles</taxon>
        <taxon>Ochrophyta</taxon>
        <taxon>Bacillariophyta</taxon>
        <taxon>Coscinodiscophyceae</taxon>
        <taxon>Thalassiosirophycidae</taxon>
        <taxon>Stephanodiscales</taxon>
        <taxon>Stephanodiscaceae</taxon>
        <taxon>Cyclotella</taxon>
    </lineage>
</organism>
<gene>
    <name evidence="2" type="ORF">ACHAWO_010714</name>
</gene>